<dbReference type="RefSeq" id="XP_024325718.1">
    <property type="nucleotide sequence ID" value="XM_024467032.1"/>
</dbReference>
<accession>A0A177AED4</accession>
<dbReference type="AlphaFoldDB" id="A0A177AED4"/>
<protein>
    <submittedName>
        <fullName evidence="1">Uncharacterized protein</fullName>
    </submittedName>
</protein>
<evidence type="ECO:0000313" key="1">
    <source>
        <dbReference type="EMBL" id="OAF60437.1"/>
    </source>
</evidence>
<name>A0A177AED4_9PEZI</name>
<dbReference type="EMBL" id="KV441391">
    <property type="protein sequence ID" value="OAF60437.1"/>
    <property type="molecule type" value="Genomic_DNA"/>
</dbReference>
<organism evidence="1">
    <name type="scientific">Pseudogymnoascus destructans</name>
    <dbReference type="NCBI Taxonomy" id="655981"/>
    <lineage>
        <taxon>Eukaryota</taxon>
        <taxon>Fungi</taxon>
        <taxon>Dikarya</taxon>
        <taxon>Ascomycota</taxon>
        <taxon>Pezizomycotina</taxon>
        <taxon>Leotiomycetes</taxon>
        <taxon>Thelebolales</taxon>
        <taxon>Thelebolaceae</taxon>
        <taxon>Pseudogymnoascus</taxon>
    </lineage>
</organism>
<sequence length="99" mass="10972">MKDAGIRHSAGRSVVCMSGYPTSTGDLPVFYNSLHISVLGTEYSALSSFAHPSHGTPVAASHFDRCCHLSKFSGEFFRVHHVSYGMPSLTREPKGWWNW</sequence>
<reference evidence="1" key="1">
    <citation type="submission" date="2016-03" db="EMBL/GenBank/DDBJ databases">
        <title>Updated assembly of Pseudogymnoascus destructans, the fungus causing white-nose syndrome of bats.</title>
        <authorList>
            <person name="Palmer J.M."/>
            <person name="Drees K.P."/>
            <person name="Foster J.T."/>
            <person name="Lindner D.L."/>
        </authorList>
    </citation>
    <scope>NUCLEOTIDE SEQUENCE [LARGE SCALE GENOMIC DNA]</scope>
    <source>
        <strain evidence="1">20631-21</strain>
    </source>
</reference>
<gene>
    <name evidence="1" type="ORF">VC83_03384</name>
</gene>
<dbReference type="Proteomes" id="UP000077154">
    <property type="component" value="Unassembled WGS sequence"/>
</dbReference>
<proteinExistence type="predicted"/>
<dbReference type="GeneID" id="36286461"/>